<dbReference type="Proteomes" id="UP000280834">
    <property type="component" value="Unassembled WGS sequence"/>
</dbReference>
<sequence length="36" mass="4428">MTTFFRDLDLMAQSREILLGYDRLILYQLSYQIRLM</sequence>
<protein>
    <submittedName>
        <fullName evidence="3">Sensor histidine kinase</fullName>
    </submittedName>
</protein>
<accession>A0A0R3QK24</accession>
<evidence type="ECO:0000313" key="2">
    <source>
        <dbReference type="Proteomes" id="UP000280834"/>
    </source>
</evidence>
<dbReference type="AlphaFoldDB" id="A0A0R3QK24"/>
<proteinExistence type="predicted"/>
<name>A0A0R3QK24_9BILA</name>
<dbReference type="EMBL" id="UZAG01015476">
    <property type="protein sequence ID" value="VDO20669.1"/>
    <property type="molecule type" value="Genomic_DNA"/>
</dbReference>
<evidence type="ECO:0000313" key="1">
    <source>
        <dbReference type="EMBL" id="VDO20669.1"/>
    </source>
</evidence>
<keyword evidence="2" id="KW-1185">Reference proteome</keyword>
<reference evidence="1 2" key="2">
    <citation type="submission" date="2018-11" db="EMBL/GenBank/DDBJ databases">
        <authorList>
            <consortium name="Pathogen Informatics"/>
        </authorList>
    </citation>
    <scope>NUCLEOTIDE SEQUENCE [LARGE SCALE GENOMIC DNA]</scope>
</reference>
<reference evidence="3" key="1">
    <citation type="submission" date="2017-02" db="UniProtKB">
        <authorList>
            <consortium name="WormBaseParasite"/>
        </authorList>
    </citation>
    <scope>IDENTIFICATION</scope>
</reference>
<organism evidence="3">
    <name type="scientific">Brugia timori</name>
    <dbReference type="NCBI Taxonomy" id="42155"/>
    <lineage>
        <taxon>Eukaryota</taxon>
        <taxon>Metazoa</taxon>
        <taxon>Ecdysozoa</taxon>
        <taxon>Nematoda</taxon>
        <taxon>Chromadorea</taxon>
        <taxon>Rhabditida</taxon>
        <taxon>Spirurina</taxon>
        <taxon>Spiruromorpha</taxon>
        <taxon>Filarioidea</taxon>
        <taxon>Onchocercidae</taxon>
        <taxon>Brugia</taxon>
    </lineage>
</organism>
<evidence type="ECO:0000313" key="3">
    <source>
        <dbReference type="WBParaSite" id="BTMF_0000792701-mRNA-1"/>
    </source>
</evidence>
<gene>
    <name evidence="1" type="ORF">BTMF_LOCUS6026</name>
</gene>
<dbReference type="WBParaSite" id="BTMF_0000792701-mRNA-1">
    <property type="protein sequence ID" value="BTMF_0000792701-mRNA-1"/>
    <property type="gene ID" value="BTMF_0000792701"/>
</dbReference>